<comment type="caution">
    <text evidence="1">The sequence shown here is derived from an EMBL/GenBank/DDBJ whole genome shotgun (WGS) entry which is preliminary data.</text>
</comment>
<evidence type="ECO:0000313" key="2">
    <source>
        <dbReference type="Proteomes" id="UP000789702"/>
    </source>
</evidence>
<gene>
    <name evidence="1" type="ORF">DHETER_LOCUS11619</name>
</gene>
<evidence type="ECO:0000313" key="1">
    <source>
        <dbReference type="EMBL" id="CAG8698182.1"/>
    </source>
</evidence>
<sequence length="43" mass="4818">MEDDQKVAFVSEEFGNEDNALTLLTLISSMSSEGYEMPRHAPK</sequence>
<accession>A0ACA9PBK6</accession>
<reference evidence="1" key="1">
    <citation type="submission" date="2021-06" db="EMBL/GenBank/DDBJ databases">
        <authorList>
            <person name="Kallberg Y."/>
            <person name="Tangrot J."/>
            <person name="Rosling A."/>
        </authorList>
    </citation>
    <scope>NUCLEOTIDE SEQUENCE</scope>
    <source>
        <strain evidence="1">IL203A</strain>
    </source>
</reference>
<name>A0ACA9PBK6_9GLOM</name>
<organism evidence="1 2">
    <name type="scientific">Dentiscutata heterogama</name>
    <dbReference type="NCBI Taxonomy" id="1316150"/>
    <lineage>
        <taxon>Eukaryota</taxon>
        <taxon>Fungi</taxon>
        <taxon>Fungi incertae sedis</taxon>
        <taxon>Mucoromycota</taxon>
        <taxon>Glomeromycotina</taxon>
        <taxon>Glomeromycetes</taxon>
        <taxon>Diversisporales</taxon>
        <taxon>Gigasporaceae</taxon>
        <taxon>Dentiscutata</taxon>
    </lineage>
</organism>
<proteinExistence type="predicted"/>
<dbReference type="Proteomes" id="UP000789702">
    <property type="component" value="Unassembled WGS sequence"/>
</dbReference>
<keyword evidence="2" id="KW-1185">Reference proteome</keyword>
<protein>
    <submittedName>
        <fullName evidence="1">15195_t:CDS:1</fullName>
    </submittedName>
</protein>
<dbReference type="EMBL" id="CAJVPU010025974">
    <property type="protein sequence ID" value="CAG8698182.1"/>
    <property type="molecule type" value="Genomic_DNA"/>
</dbReference>
<feature type="non-terminal residue" evidence="1">
    <location>
        <position position="43"/>
    </location>
</feature>